<feature type="compositionally biased region" description="Low complexity" evidence="1">
    <location>
        <begin position="34"/>
        <end position="44"/>
    </location>
</feature>
<evidence type="ECO:0000313" key="2">
    <source>
        <dbReference type="EMBL" id="KAF4096942.1"/>
    </source>
</evidence>
<reference evidence="2 3" key="1">
    <citation type="submission" date="2020-04" db="EMBL/GenBank/DDBJ databases">
        <title>Chromosome-level genome assembly of a cyprinid fish Onychostoma macrolepis by integration of Nanopore Sequencing, Bionano and Hi-C technology.</title>
        <authorList>
            <person name="Wang D."/>
        </authorList>
    </citation>
    <scope>NUCLEOTIDE SEQUENCE [LARGE SCALE GENOMIC DNA]</scope>
    <source>
        <strain evidence="2">SWU-2019</strain>
        <tissue evidence="2">Muscle</tissue>
    </source>
</reference>
<keyword evidence="3" id="KW-1185">Reference proteome</keyword>
<gene>
    <name evidence="2" type="ORF">G5714_022911</name>
</gene>
<organism evidence="2 3">
    <name type="scientific">Onychostoma macrolepis</name>
    <dbReference type="NCBI Taxonomy" id="369639"/>
    <lineage>
        <taxon>Eukaryota</taxon>
        <taxon>Metazoa</taxon>
        <taxon>Chordata</taxon>
        <taxon>Craniata</taxon>
        <taxon>Vertebrata</taxon>
        <taxon>Euteleostomi</taxon>
        <taxon>Actinopterygii</taxon>
        <taxon>Neopterygii</taxon>
        <taxon>Teleostei</taxon>
        <taxon>Ostariophysi</taxon>
        <taxon>Cypriniformes</taxon>
        <taxon>Cyprinidae</taxon>
        <taxon>Acrossocheilinae</taxon>
        <taxon>Onychostoma</taxon>
    </lineage>
</organism>
<comment type="caution">
    <text evidence="2">The sequence shown here is derived from an EMBL/GenBank/DDBJ whole genome shotgun (WGS) entry which is preliminary data.</text>
</comment>
<feature type="compositionally biased region" description="Polar residues" evidence="1">
    <location>
        <begin position="82"/>
        <end position="91"/>
    </location>
</feature>
<evidence type="ECO:0000256" key="1">
    <source>
        <dbReference type="SAM" id="MobiDB-lite"/>
    </source>
</evidence>
<dbReference type="EMBL" id="JAAMOB010000023">
    <property type="protein sequence ID" value="KAF4096942.1"/>
    <property type="molecule type" value="Genomic_DNA"/>
</dbReference>
<evidence type="ECO:0000313" key="3">
    <source>
        <dbReference type="Proteomes" id="UP000579812"/>
    </source>
</evidence>
<accession>A0A7J6BTE5</accession>
<dbReference type="AlphaFoldDB" id="A0A7J6BTE5"/>
<protein>
    <submittedName>
        <fullName evidence="2">Uncharacterized protein</fullName>
    </submittedName>
</protein>
<name>A0A7J6BTE5_9TELE</name>
<dbReference type="Proteomes" id="UP000579812">
    <property type="component" value="Unassembled WGS sequence"/>
</dbReference>
<proteinExistence type="predicted"/>
<sequence length="162" mass="18012">METANHSMEMEKRQIAISSSSKRDKGTFPKYTPSSESSSSESESFYQEDSNRSTSSESSACYREGSNRSTRSESPPCKGETLTDQPSSESLAQRGRRHTDICNKVKLQRANLHSKILGPFGAPGDQHPPALRVQGCRNGFLLLSSLHCYQHNQWMKSPPPDC</sequence>
<feature type="region of interest" description="Disordered" evidence="1">
    <location>
        <begin position="1"/>
        <end position="99"/>
    </location>
</feature>